<comment type="caution">
    <text evidence="1">The sequence shown here is derived from an EMBL/GenBank/DDBJ whole genome shotgun (WGS) entry which is preliminary data.</text>
</comment>
<proteinExistence type="predicted"/>
<dbReference type="AlphaFoldDB" id="A0ABD2BNB6"/>
<organism evidence="1 2">
    <name type="scientific">Vespula squamosa</name>
    <name type="common">Southern yellow jacket</name>
    <name type="synonym">Wasp</name>
    <dbReference type="NCBI Taxonomy" id="30214"/>
    <lineage>
        <taxon>Eukaryota</taxon>
        <taxon>Metazoa</taxon>
        <taxon>Ecdysozoa</taxon>
        <taxon>Arthropoda</taxon>
        <taxon>Hexapoda</taxon>
        <taxon>Insecta</taxon>
        <taxon>Pterygota</taxon>
        <taxon>Neoptera</taxon>
        <taxon>Endopterygota</taxon>
        <taxon>Hymenoptera</taxon>
        <taxon>Apocrita</taxon>
        <taxon>Aculeata</taxon>
        <taxon>Vespoidea</taxon>
        <taxon>Vespidae</taxon>
        <taxon>Vespinae</taxon>
        <taxon>Vespula</taxon>
    </lineage>
</organism>
<gene>
    <name evidence="1" type="ORF">V1478_003955</name>
</gene>
<evidence type="ECO:0000313" key="1">
    <source>
        <dbReference type="EMBL" id="KAL2734257.1"/>
    </source>
</evidence>
<name>A0ABD2BNB6_VESSQ</name>
<sequence>MKRKEKKLYRDEKTISELLIRKNNRAHYLFLSFNGDDIRVVVLDNIECFLCPAITETSRKTFIDLAARFSC</sequence>
<evidence type="ECO:0000313" key="2">
    <source>
        <dbReference type="Proteomes" id="UP001607302"/>
    </source>
</evidence>
<accession>A0ABD2BNB6</accession>
<reference evidence="1 2" key="1">
    <citation type="journal article" date="2024" name="Ann. Entomol. Soc. Am.">
        <title>Genomic analyses of the southern and eastern yellowjacket wasps (Hymenoptera: Vespidae) reveal evolutionary signatures of social life.</title>
        <authorList>
            <person name="Catto M.A."/>
            <person name="Caine P.B."/>
            <person name="Orr S.E."/>
            <person name="Hunt B.G."/>
            <person name="Goodisman M.A.D."/>
        </authorList>
    </citation>
    <scope>NUCLEOTIDE SEQUENCE [LARGE SCALE GENOMIC DNA]</scope>
    <source>
        <strain evidence="1">233</strain>
        <tissue evidence="1">Head and thorax</tissue>
    </source>
</reference>
<dbReference type="Proteomes" id="UP001607302">
    <property type="component" value="Unassembled WGS sequence"/>
</dbReference>
<keyword evidence="2" id="KW-1185">Reference proteome</keyword>
<protein>
    <submittedName>
        <fullName evidence="1">Uncharacterized protein</fullName>
    </submittedName>
</protein>
<dbReference type="EMBL" id="JAUDFV010000074">
    <property type="protein sequence ID" value="KAL2734257.1"/>
    <property type="molecule type" value="Genomic_DNA"/>
</dbReference>